<keyword evidence="2" id="KW-0489">Methyltransferase</keyword>
<dbReference type="EMBL" id="JAMWDU010000001">
    <property type="protein sequence ID" value="MCP8885597.1"/>
    <property type="molecule type" value="Genomic_DNA"/>
</dbReference>
<name>A0A9Q4AKK4_9HYPH</name>
<dbReference type="PANTHER" id="PTHR42912">
    <property type="entry name" value="METHYLTRANSFERASE"/>
    <property type="match status" value="1"/>
</dbReference>
<reference evidence="2" key="1">
    <citation type="submission" date="2022-06" db="EMBL/GenBank/DDBJ databases">
        <title>Devosia sp. XJ19-45 genome assembly.</title>
        <authorList>
            <person name="Li B."/>
            <person name="Cai M."/>
            <person name="Nie G."/>
            <person name="Li W."/>
        </authorList>
    </citation>
    <scope>NUCLEOTIDE SEQUENCE</scope>
    <source>
        <strain evidence="2">XJ19-45</strain>
    </source>
</reference>
<evidence type="ECO:0000259" key="1">
    <source>
        <dbReference type="Pfam" id="PF08241"/>
    </source>
</evidence>
<dbReference type="CDD" id="cd02440">
    <property type="entry name" value="AdoMet_MTases"/>
    <property type="match status" value="1"/>
</dbReference>
<dbReference type="InterPro" id="IPR013216">
    <property type="entry name" value="Methyltransf_11"/>
</dbReference>
<dbReference type="Pfam" id="PF08241">
    <property type="entry name" value="Methyltransf_11"/>
    <property type="match status" value="1"/>
</dbReference>
<organism evidence="2 3">
    <name type="scientific">Devosia ureilytica</name>
    <dbReference type="NCBI Taxonomy" id="2952754"/>
    <lineage>
        <taxon>Bacteria</taxon>
        <taxon>Pseudomonadati</taxon>
        <taxon>Pseudomonadota</taxon>
        <taxon>Alphaproteobacteria</taxon>
        <taxon>Hyphomicrobiales</taxon>
        <taxon>Devosiaceae</taxon>
        <taxon>Devosia</taxon>
    </lineage>
</organism>
<evidence type="ECO:0000313" key="3">
    <source>
        <dbReference type="Proteomes" id="UP001060275"/>
    </source>
</evidence>
<proteinExistence type="predicted"/>
<sequence>MSSITRGMSTQYSDSSKLAARARLQQFGHAEVPWFTWVAQHVPVAAGGEVLDVGCGPAWFWPEASAVLPPDLNLVLFDQSAGMVAEALERCGTLPLGSVKGETGDAAALPFADASFDAVIAMHMLYHVAEQEKAMAEFRRVLKPGGSLVVTTNGIDNMRELYALTSVFGSAPHDPAAEAFGLDRAEALMQAAFGNVAMELHPATMRVTDPEVVYLALTSYPPGDNAPPDQQQAFRDGIAKAFAAGGSAIDVTKQLGVLVSTKASR</sequence>
<protein>
    <submittedName>
        <fullName evidence="2">Class I SAM-dependent methyltransferase</fullName>
    </submittedName>
</protein>
<comment type="caution">
    <text evidence="2">The sequence shown here is derived from an EMBL/GenBank/DDBJ whole genome shotgun (WGS) entry which is preliminary data.</text>
</comment>
<dbReference type="Gene3D" id="3.40.50.150">
    <property type="entry name" value="Vaccinia Virus protein VP39"/>
    <property type="match status" value="1"/>
</dbReference>
<dbReference type="Proteomes" id="UP001060275">
    <property type="component" value="Unassembled WGS sequence"/>
</dbReference>
<dbReference type="InterPro" id="IPR050508">
    <property type="entry name" value="Methyltransf_Superfamily"/>
</dbReference>
<dbReference type="GO" id="GO:0032259">
    <property type="term" value="P:methylation"/>
    <property type="evidence" value="ECO:0007669"/>
    <property type="project" value="UniProtKB-KW"/>
</dbReference>
<dbReference type="InterPro" id="IPR029063">
    <property type="entry name" value="SAM-dependent_MTases_sf"/>
</dbReference>
<dbReference type="GO" id="GO:0008757">
    <property type="term" value="F:S-adenosylmethionine-dependent methyltransferase activity"/>
    <property type="evidence" value="ECO:0007669"/>
    <property type="project" value="InterPro"/>
</dbReference>
<dbReference type="SUPFAM" id="SSF53335">
    <property type="entry name" value="S-adenosyl-L-methionine-dependent methyltransferases"/>
    <property type="match status" value="1"/>
</dbReference>
<dbReference type="AlphaFoldDB" id="A0A9Q4AKK4"/>
<accession>A0A9Q4AKK4</accession>
<keyword evidence="3" id="KW-1185">Reference proteome</keyword>
<keyword evidence="2" id="KW-0808">Transferase</keyword>
<feature type="domain" description="Methyltransferase type 11" evidence="1">
    <location>
        <begin position="51"/>
        <end position="150"/>
    </location>
</feature>
<dbReference type="RefSeq" id="WP_254673184.1">
    <property type="nucleotide sequence ID" value="NZ_JAMWDU010000001.1"/>
</dbReference>
<evidence type="ECO:0000313" key="2">
    <source>
        <dbReference type="EMBL" id="MCP8885597.1"/>
    </source>
</evidence>
<gene>
    <name evidence="2" type="ORF">NF348_00565</name>
</gene>